<feature type="chain" id="PRO_5032445416" evidence="1">
    <location>
        <begin position="28"/>
        <end position="123"/>
    </location>
</feature>
<dbReference type="Proteomes" id="UP000570514">
    <property type="component" value="Unassembled WGS sequence"/>
</dbReference>
<feature type="signal peptide" evidence="1">
    <location>
        <begin position="1"/>
        <end position="27"/>
    </location>
</feature>
<dbReference type="AlphaFoldDB" id="A0A846N3K8"/>
<keyword evidence="1" id="KW-0732">Signal</keyword>
<evidence type="ECO:0000313" key="2">
    <source>
        <dbReference type="EMBL" id="NIK89660.1"/>
    </source>
</evidence>
<accession>A0A846N3K8</accession>
<evidence type="ECO:0000313" key="3">
    <source>
        <dbReference type="Proteomes" id="UP000570514"/>
    </source>
</evidence>
<protein>
    <submittedName>
        <fullName evidence="2">Uncharacterized protein</fullName>
    </submittedName>
</protein>
<proteinExistence type="predicted"/>
<organism evidence="2 3">
    <name type="scientific">Rhizomicrobium palustre</name>
    <dbReference type="NCBI Taxonomy" id="189966"/>
    <lineage>
        <taxon>Bacteria</taxon>
        <taxon>Pseudomonadati</taxon>
        <taxon>Pseudomonadota</taxon>
        <taxon>Alphaproteobacteria</taxon>
        <taxon>Micropepsales</taxon>
        <taxon>Micropepsaceae</taxon>
        <taxon>Rhizomicrobium</taxon>
    </lineage>
</organism>
<keyword evidence="3" id="KW-1185">Reference proteome</keyword>
<dbReference type="RefSeq" id="WP_167083730.1">
    <property type="nucleotide sequence ID" value="NZ_BAAADC010000001.1"/>
</dbReference>
<sequence length="123" mass="12937">MKSNWRTVLSLFVALVFSIAAIPGSMAMPAPKASSAPMAAMHHCDHMQMMKAGHDCAQHKTKEQGSPCKNMAACMGVLGCFGVVAIDFVQVHAFVPARGAAVAITHQSVQGLSLRPDNPPPIA</sequence>
<dbReference type="EMBL" id="JAASRM010000001">
    <property type="protein sequence ID" value="NIK89660.1"/>
    <property type="molecule type" value="Genomic_DNA"/>
</dbReference>
<evidence type="ECO:0000256" key="1">
    <source>
        <dbReference type="SAM" id="SignalP"/>
    </source>
</evidence>
<reference evidence="2 3" key="1">
    <citation type="submission" date="2020-03" db="EMBL/GenBank/DDBJ databases">
        <title>Genomic Encyclopedia of Type Strains, Phase IV (KMG-IV): sequencing the most valuable type-strain genomes for metagenomic binning, comparative biology and taxonomic classification.</title>
        <authorList>
            <person name="Goeker M."/>
        </authorList>
    </citation>
    <scope>NUCLEOTIDE SEQUENCE [LARGE SCALE GENOMIC DNA]</scope>
    <source>
        <strain evidence="2 3">DSM 19867</strain>
    </source>
</reference>
<comment type="caution">
    <text evidence="2">The sequence shown here is derived from an EMBL/GenBank/DDBJ whole genome shotgun (WGS) entry which is preliminary data.</text>
</comment>
<gene>
    <name evidence="2" type="ORF">FHS83_002978</name>
</gene>
<name>A0A846N3K8_9PROT</name>